<sequence length="385" mass="43124">MAILLRQWLDESGLGITGLIAKLTPDHFANHSVPARATVSDWLGGVALRWDFAEAVIEICSPGTAIARARRQEARDLWDKAETARRRLQQNDQPVISPRHLSRHQLLSWLSRPLVGQDEGQQEPEGANAGRTIREIAQEATDADVADIVDALMDSIHPRTWLALLKELRVLGKKDHALLLVHEIGKRGDSHRVPSIVEFLRTEGRFGDEVILIDAIAEYRNADFILQVLRALRADRQLWPEKVLGERVGVKREPSETLAILSELRERKEFNVLRNVLLGAAKWREPTDLAQLIKYLRENNMGEVADLLLMAAGSERGASSFGHVVMAVKETCRPEDVVKLAHAAVTQRAAQRLGPLVNTIDKSAVFDEGVRHILTKHSRMRYDSA</sequence>
<protein>
    <recommendedName>
        <fullName evidence="3">HEAT repeat protein</fullName>
    </recommendedName>
</protein>
<evidence type="ECO:0008006" key="3">
    <source>
        <dbReference type="Google" id="ProtNLM"/>
    </source>
</evidence>
<evidence type="ECO:0000313" key="1">
    <source>
        <dbReference type="EMBL" id="GHI74649.1"/>
    </source>
</evidence>
<organism evidence="1 2">
    <name type="scientific">Streptomyces spororaveus</name>
    <dbReference type="NCBI Taxonomy" id="284039"/>
    <lineage>
        <taxon>Bacteria</taxon>
        <taxon>Bacillati</taxon>
        <taxon>Actinomycetota</taxon>
        <taxon>Actinomycetes</taxon>
        <taxon>Kitasatosporales</taxon>
        <taxon>Streptomycetaceae</taxon>
        <taxon>Streptomyces</taxon>
    </lineage>
</organism>
<name>A0ABQ3T2N9_9ACTN</name>
<reference evidence="2" key="1">
    <citation type="submission" date="2023-07" db="EMBL/GenBank/DDBJ databases">
        <title>Whole genome shotgun sequence of Streptomyces spororaveus NBRC 15456.</title>
        <authorList>
            <person name="Komaki H."/>
            <person name="Tamura T."/>
        </authorList>
    </citation>
    <scope>NUCLEOTIDE SEQUENCE [LARGE SCALE GENOMIC DNA]</scope>
    <source>
        <strain evidence="2">NBRC 15456</strain>
    </source>
</reference>
<proteinExistence type="predicted"/>
<accession>A0ABQ3T2N9</accession>
<evidence type="ECO:0000313" key="2">
    <source>
        <dbReference type="Proteomes" id="UP000608522"/>
    </source>
</evidence>
<dbReference type="EMBL" id="BNED01000002">
    <property type="protein sequence ID" value="GHI74649.1"/>
    <property type="molecule type" value="Genomic_DNA"/>
</dbReference>
<keyword evidence="2" id="KW-1185">Reference proteome</keyword>
<comment type="caution">
    <text evidence="1">The sequence shown here is derived from an EMBL/GenBank/DDBJ whole genome shotgun (WGS) entry which is preliminary data.</text>
</comment>
<gene>
    <name evidence="1" type="ORF">Sspor_02100</name>
</gene>
<dbReference type="RefSeq" id="WP_202197246.1">
    <property type="nucleotide sequence ID" value="NZ_BAAATO010000022.1"/>
</dbReference>
<dbReference type="Proteomes" id="UP000608522">
    <property type="component" value="Unassembled WGS sequence"/>
</dbReference>